<sequence>MSNYHLAEINIAKMKGVDINDPIMKEFVDNLYAVNTLAEESKGFIWRLKDDTDSYNATSLNPYNDEQIIINVSVWESFETLEHYMYKTFHSEFLRRRKEWFLKFGKAHTAMWWIPKGHIPTMEEAVEKLDYLQQNGASNLVFDFKNKYPAPNKSKTKAK</sequence>
<comment type="caution">
    <text evidence="2">The sequence shown here is derived from an EMBL/GenBank/DDBJ whole genome shotgun (WGS) entry which is preliminary data.</text>
</comment>
<reference evidence="2 3" key="1">
    <citation type="submission" date="2024-04" db="EMBL/GenBank/DDBJ databases">
        <title>Flavobacterium sp. DGU38 16S ribosomal RNA gene Genome sequencing and assembly.</title>
        <authorList>
            <person name="Park S."/>
        </authorList>
    </citation>
    <scope>NUCLEOTIDE SEQUENCE [LARGE SCALE GENOMIC DNA]</scope>
    <source>
        <strain evidence="2 3">DGU38</strain>
    </source>
</reference>
<evidence type="ECO:0000313" key="3">
    <source>
        <dbReference type="Proteomes" id="UP001485226"/>
    </source>
</evidence>
<feature type="domain" description="DUF3291" evidence="1">
    <location>
        <begin position="6"/>
        <end position="146"/>
    </location>
</feature>
<dbReference type="Pfam" id="PF11695">
    <property type="entry name" value="DUF3291"/>
    <property type="match status" value="1"/>
</dbReference>
<dbReference type="EMBL" id="JBBYHS010000009">
    <property type="protein sequence ID" value="MEL1254038.1"/>
    <property type="molecule type" value="Genomic_DNA"/>
</dbReference>
<name>A0ABU9INM3_9FLAO</name>
<proteinExistence type="predicted"/>
<dbReference type="InterPro" id="IPR011008">
    <property type="entry name" value="Dimeric_a/b-barrel"/>
</dbReference>
<organism evidence="2 3">
    <name type="scientific">Flavobacterium calami</name>
    <dbReference type="NCBI Taxonomy" id="3139144"/>
    <lineage>
        <taxon>Bacteria</taxon>
        <taxon>Pseudomonadati</taxon>
        <taxon>Bacteroidota</taxon>
        <taxon>Flavobacteriia</taxon>
        <taxon>Flavobacteriales</taxon>
        <taxon>Flavobacteriaceae</taxon>
        <taxon>Flavobacterium</taxon>
    </lineage>
</organism>
<accession>A0ABU9INM3</accession>
<dbReference type="RefSeq" id="WP_341692001.1">
    <property type="nucleotide sequence ID" value="NZ_JBBYHS010000009.1"/>
</dbReference>
<evidence type="ECO:0000313" key="2">
    <source>
        <dbReference type="EMBL" id="MEL1254038.1"/>
    </source>
</evidence>
<dbReference type="SUPFAM" id="SSF54909">
    <property type="entry name" value="Dimeric alpha+beta barrel"/>
    <property type="match status" value="1"/>
</dbReference>
<evidence type="ECO:0000259" key="1">
    <source>
        <dbReference type="Pfam" id="PF11695"/>
    </source>
</evidence>
<dbReference type="InterPro" id="IPR021708">
    <property type="entry name" value="DUF3291"/>
</dbReference>
<dbReference type="Proteomes" id="UP001485226">
    <property type="component" value="Unassembled WGS sequence"/>
</dbReference>
<protein>
    <submittedName>
        <fullName evidence="2">DUF3291 domain-containing protein</fullName>
    </submittedName>
</protein>
<gene>
    <name evidence="2" type="ORF">AAEO57_09635</name>
</gene>
<keyword evidence="3" id="KW-1185">Reference proteome</keyword>